<reference evidence="2" key="1">
    <citation type="submission" date="2022-11" db="UniProtKB">
        <authorList>
            <consortium name="WormBaseParasite"/>
        </authorList>
    </citation>
    <scope>IDENTIFICATION</scope>
</reference>
<protein>
    <submittedName>
        <fullName evidence="2">Uncharacterized protein</fullName>
    </submittedName>
</protein>
<evidence type="ECO:0000313" key="2">
    <source>
        <dbReference type="WBParaSite" id="ES5_v2.g18288.t1"/>
    </source>
</evidence>
<evidence type="ECO:0000313" key="1">
    <source>
        <dbReference type="Proteomes" id="UP000887579"/>
    </source>
</evidence>
<organism evidence="1 2">
    <name type="scientific">Panagrolaimus sp. ES5</name>
    <dbReference type="NCBI Taxonomy" id="591445"/>
    <lineage>
        <taxon>Eukaryota</taxon>
        <taxon>Metazoa</taxon>
        <taxon>Ecdysozoa</taxon>
        <taxon>Nematoda</taxon>
        <taxon>Chromadorea</taxon>
        <taxon>Rhabditida</taxon>
        <taxon>Tylenchina</taxon>
        <taxon>Panagrolaimomorpha</taxon>
        <taxon>Panagrolaimoidea</taxon>
        <taxon>Panagrolaimidae</taxon>
        <taxon>Panagrolaimus</taxon>
    </lineage>
</organism>
<name>A0AC34FNR2_9BILA</name>
<accession>A0AC34FNR2</accession>
<sequence length="153" mass="17813">MEGHTINNFYMDRRVLELKTKKAIEQKELLKYGNKYKELYNILTPEAFCPNLIRIGRFGDGGWEHTVVDQLFTVPICQILIEIHDVHQGLTTPVVMKPHQNVYNFLHAASLKGFYLLHFEVNYNTLGASEFTLLHKNCFKTYDVNIVFGQYLS</sequence>
<proteinExistence type="predicted"/>
<dbReference type="WBParaSite" id="ES5_v2.g18288.t1">
    <property type="protein sequence ID" value="ES5_v2.g18288.t1"/>
    <property type="gene ID" value="ES5_v2.g18288"/>
</dbReference>
<dbReference type="Proteomes" id="UP000887579">
    <property type="component" value="Unplaced"/>
</dbReference>